<evidence type="ECO:0000313" key="8">
    <source>
        <dbReference type="EMBL" id="NJQ01214.1"/>
    </source>
</evidence>
<dbReference type="InterPro" id="IPR016032">
    <property type="entry name" value="Sig_transdc_resp-reg_C-effctor"/>
</dbReference>
<accession>A0ABX1BU19</accession>
<name>A0ABX1BU19_9ACTN</name>
<keyword evidence="9" id="KW-1185">Reference proteome</keyword>
<evidence type="ECO:0000256" key="6">
    <source>
        <dbReference type="SAM" id="MobiDB-lite"/>
    </source>
</evidence>
<evidence type="ECO:0000256" key="2">
    <source>
        <dbReference type="ARBA" id="ARBA00023015"/>
    </source>
</evidence>
<dbReference type="Proteomes" id="UP000695264">
    <property type="component" value="Unassembled WGS sequence"/>
</dbReference>
<feature type="DNA-binding region" description="OmpR/PhoB-type" evidence="5">
    <location>
        <begin position="103"/>
        <end position="204"/>
    </location>
</feature>
<sequence>MTVAPTLRAPLPETLAPLTVLPHRHHQPGLPAGLALVPEEGNGPATAGDGSPLVGYLVLLPESVDPVSLFAATGLRPRFQRAVTGDAEVTAAPAGGEDAGPLEPEPPAGDPYEPVRVDTERHIAEIDGRELDLTYLEFALLAQLVRHPHRVWSREQLVRMVWGHSHIGDGRTVDVHVARLRRKLGAAHRQRIVTVRRVGYKYVPAAEPRAPRARRR</sequence>
<gene>
    <name evidence="8" type="ORF">HCK00_11885</name>
</gene>
<dbReference type="SUPFAM" id="SSF46894">
    <property type="entry name" value="C-terminal effector domain of the bipartite response regulators"/>
    <property type="match status" value="1"/>
</dbReference>
<keyword evidence="4" id="KW-0804">Transcription</keyword>
<dbReference type="PROSITE" id="PS51755">
    <property type="entry name" value="OMPR_PHOB"/>
    <property type="match status" value="1"/>
</dbReference>
<dbReference type="InterPro" id="IPR001867">
    <property type="entry name" value="OmpR/PhoB-type_DNA-bd"/>
</dbReference>
<feature type="domain" description="OmpR/PhoB-type" evidence="7">
    <location>
        <begin position="103"/>
        <end position="204"/>
    </location>
</feature>
<feature type="region of interest" description="Disordered" evidence="6">
    <location>
        <begin position="91"/>
        <end position="114"/>
    </location>
</feature>
<proteinExistence type="predicted"/>
<keyword evidence="1" id="KW-0597">Phosphoprotein</keyword>
<dbReference type="RefSeq" id="WP_168101809.1">
    <property type="nucleotide sequence ID" value="NZ_JAATEN010000007.1"/>
</dbReference>
<dbReference type="EMBL" id="JAATEN010000007">
    <property type="protein sequence ID" value="NJQ01214.1"/>
    <property type="molecule type" value="Genomic_DNA"/>
</dbReference>
<keyword evidence="2" id="KW-0805">Transcription regulation</keyword>
<comment type="caution">
    <text evidence="8">The sequence shown here is derived from an EMBL/GenBank/DDBJ whole genome shotgun (WGS) entry which is preliminary data.</text>
</comment>
<dbReference type="Gene3D" id="1.10.10.10">
    <property type="entry name" value="Winged helix-like DNA-binding domain superfamily/Winged helix DNA-binding domain"/>
    <property type="match status" value="1"/>
</dbReference>
<evidence type="ECO:0000256" key="3">
    <source>
        <dbReference type="ARBA" id="ARBA00023125"/>
    </source>
</evidence>
<dbReference type="SMART" id="SM00862">
    <property type="entry name" value="Trans_reg_C"/>
    <property type="match status" value="1"/>
</dbReference>
<dbReference type="InterPro" id="IPR039420">
    <property type="entry name" value="WalR-like"/>
</dbReference>
<organism evidence="8 9">
    <name type="scientific">Streptomyces zingiberis</name>
    <dbReference type="NCBI Taxonomy" id="2053010"/>
    <lineage>
        <taxon>Bacteria</taxon>
        <taxon>Bacillati</taxon>
        <taxon>Actinomycetota</taxon>
        <taxon>Actinomycetes</taxon>
        <taxon>Kitasatosporales</taxon>
        <taxon>Streptomycetaceae</taxon>
        <taxon>Streptomyces</taxon>
    </lineage>
</organism>
<evidence type="ECO:0000256" key="1">
    <source>
        <dbReference type="ARBA" id="ARBA00022553"/>
    </source>
</evidence>
<evidence type="ECO:0000256" key="5">
    <source>
        <dbReference type="PROSITE-ProRule" id="PRU01091"/>
    </source>
</evidence>
<reference evidence="8 9" key="1">
    <citation type="submission" date="2020-03" db="EMBL/GenBank/DDBJ databases">
        <title>WGS of actinomycetes isolated from Thailand.</title>
        <authorList>
            <person name="Thawai C."/>
        </authorList>
    </citation>
    <scope>NUCLEOTIDE SEQUENCE [LARGE SCALE GENOMIC DNA]</scope>
    <source>
        <strain evidence="8 9">PLAI 1-29</strain>
    </source>
</reference>
<keyword evidence="3 5" id="KW-0238">DNA-binding</keyword>
<dbReference type="Pfam" id="PF00486">
    <property type="entry name" value="Trans_reg_C"/>
    <property type="match status" value="1"/>
</dbReference>
<dbReference type="InterPro" id="IPR036388">
    <property type="entry name" value="WH-like_DNA-bd_sf"/>
</dbReference>
<evidence type="ECO:0000259" key="7">
    <source>
        <dbReference type="PROSITE" id="PS51755"/>
    </source>
</evidence>
<dbReference type="PANTHER" id="PTHR48111:SF4">
    <property type="entry name" value="DNA-BINDING DUAL TRANSCRIPTIONAL REGULATOR OMPR"/>
    <property type="match status" value="1"/>
</dbReference>
<dbReference type="CDD" id="cd00383">
    <property type="entry name" value="trans_reg_C"/>
    <property type="match status" value="1"/>
</dbReference>
<protein>
    <submittedName>
        <fullName evidence="8">Winged helix-turn-helix transcriptional regulator</fullName>
    </submittedName>
</protein>
<evidence type="ECO:0000256" key="4">
    <source>
        <dbReference type="ARBA" id="ARBA00023163"/>
    </source>
</evidence>
<evidence type="ECO:0000313" key="9">
    <source>
        <dbReference type="Proteomes" id="UP000695264"/>
    </source>
</evidence>
<dbReference type="PANTHER" id="PTHR48111">
    <property type="entry name" value="REGULATOR OF RPOS"/>
    <property type="match status" value="1"/>
</dbReference>